<gene>
    <name evidence="1" type="ORF">LCGC14_2834840</name>
</gene>
<accession>A0A0F8YZK5</accession>
<proteinExistence type="predicted"/>
<evidence type="ECO:0008006" key="2">
    <source>
        <dbReference type="Google" id="ProtNLM"/>
    </source>
</evidence>
<dbReference type="InterPro" id="IPR043502">
    <property type="entry name" value="DNA/RNA_pol_sf"/>
</dbReference>
<reference evidence="1" key="1">
    <citation type="journal article" date="2015" name="Nature">
        <title>Complex archaea that bridge the gap between prokaryotes and eukaryotes.</title>
        <authorList>
            <person name="Spang A."/>
            <person name="Saw J.H."/>
            <person name="Jorgensen S.L."/>
            <person name="Zaremba-Niedzwiedzka K."/>
            <person name="Martijn J."/>
            <person name="Lind A.E."/>
            <person name="van Eijk R."/>
            <person name="Schleper C."/>
            <person name="Guy L."/>
            <person name="Ettema T.J."/>
        </authorList>
    </citation>
    <scope>NUCLEOTIDE SEQUENCE</scope>
</reference>
<dbReference type="SUPFAM" id="SSF56672">
    <property type="entry name" value="DNA/RNA polymerases"/>
    <property type="match status" value="1"/>
</dbReference>
<comment type="caution">
    <text evidence="1">The sequence shown here is derived from an EMBL/GenBank/DDBJ whole genome shotgun (WGS) entry which is preliminary data.</text>
</comment>
<feature type="non-terminal residue" evidence="1">
    <location>
        <position position="401"/>
    </location>
</feature>
<feature type="non-terminal residue" evidence="1">
    <location>
        <position position="1"/>
    </location>
</feature>
<organism evidence="1">
    <name type="scientific">marine sediment metagenome</name>
    <dbReference type="NCBI Taxonomy" id="412755"/>
    <lineage>
        <taxon>unclassified sequences</taxon>
        <taxon>metagenomes</taxon>
        <taxon>ecological metagenomes</taxon>
    </lineage>
</organism>
<sequence>ALGYGPKDPRGTRLISKYSKLHLKTATPEIPPEALAEFVEYCKDDVRREQAIGDELGDLPERELAIVQLYLRVNLRGLHLDKEGIDAATDIVAQRSKTLTAEFRELTGLNPTQGKKLLVWFEEQGLPLENMQAPYLEELMDDGELPSGPTRRALEIRLAINKASTKKLDAMSRQRGAGGRARFQTRYHGAVTGRETGSGFQPLNLNRGFDGMDPAQLTRDISYRDAAYLDALYGDATAAVAAAARYWIQAQPGNKILAGDYVSVEAVILACLAGEQWKIDAFRAGVKIYEFMADKIYQLPFGTVTKKTHPQERQDGKTGELAFGYQGALGAWLKFDSSGRHSDERIIEICKAWRAEHPNIVRFWYNLQEAAIAAVTYPGAIYHANAIGFEIQDEWLSMILP</sequence>
<dbReference type="AlphaFoldDB" id="A0A0F8YZK5"/>
<evidence type="ECO:0000313" key="1">
    <source>
        <dbReference type="EMBL" id="KKK79305.1"/>
    </source>
</evidence>
<dbReference type="EMBL" id="LAZR01054090">
    <property type="protein sequence ID" value="KKK79305.1"/>
    <property type="molecule type" value="Genomic_DNA"/>
</dbReference>
<protein>
    <recommendedName>
        <fullName evidence="2">DNA-directed DNA polymerase family A palm domain-containing protein</fullName>
    </recommendedName>
</protein>
<dbReference type="Gene3D" id="1.10.150.20">
    <property type="entry name" value="5' to 3' exonuclease, C-terminal subdomain"/>
    <property type="match status" value="1"/>
</dbReference>
<name>A0A0F8YZK5_9ZZZZ</name>